<reference evidence="3" key="1">
    <citation type="submission" date="2016-10" db="EMBL/GenBank/DDBJ databases">
        <authorList>
            <person name="Varghese N."/>
            <person name="Submissions S."/>
        </authorList>
    </citation>
    <scope>NUCLEOTIDE SEQUENCE [LARGE SCALE GENOMIC DNA]</scope>
    <source>
        <strain evidence="3">DSM 23439</strain>
    </source>
</reference>
<evidence type="ECO:0000313" key="2">
    <source>
        <dbReference type="EMBL" id="SFC29533.1"/>
    </source>
</evidence>
<keyword evidence="1" id="KW-0812">Transmembrane</keyword>
<dbReference type="PANTHER" id="PTHR39555:SF1">
    <property type="entry name" value="TYPE IV PILUS INNER MEMBRANE COMPONENT PILO"/>
    <property type="match status" value="1"/>
</dbReference>
<dbReference type="PANTHER" id="PTHR39555">
    <property type="entry name" value="FIMBRIAL ASSEMBLY PROTEIN PILO-LIKE PROTEIN-RELATED"/>
    <property type="match status" value="1"/>
</dbReference>
<gene>
    <name evidence="2" type="ORF">SAMN05421848_0925</name>
</gene>
<evidence type="ECO:0000256" key="1">
    <source>
        <dbReference type="SAM" id="Phobius"/>
    </source>
</evidence>
<dbReference type="STRING" id="402385.SAMN05421848_0925"/>
<protein>
    <submittedName>
        <fullName evidence="2">Type IV pilus assembly protein PilO</fullName>
    </submittedName>
</protein>
<proteinExistence type="predicted"/>
<dbReference type="GO" id="GO:0043107">
    <property type="term" value="P:type IV pilus-dependent motility"/>
    <property type="evidence" value="ECO:0007669"/>
    <property type="project" value="InterPro"/>
</dbReference>
<keyword evidence="1" id="KW-1133">Transmembrane helix</keyword>
<accession>A0A1I1I729</accession>
<dbReference type="Gene3D" id="1.10.287.540">
    <property type="entry name" value="Helix hairpin bin"/>
    <property type="match status" value="1"/>
</dbReference>
<dbReference type="RefSeq" id="WP_090131250.1">
    <property type="nucleotide sequence ID" value="NZ_FOLY01000002.1"/>
</dbReference>
<dbReference type="AlphaFoldDB" id="A0A1I1I729"/>
<dbReference type="OrthoDB" id="9802133at2"/>
<evidence type="ECO:0000313" key="3">
    <source>
        <dbReference type="Proteomes" id="UP000199046"/>
    </source>
</evidence>
<keyword evidence="1" id="KW-0472">Membrane</keyword>
<organism evidence="2 3">
    <name type="scientific">Kushneria avicenniae</name>
    <dbReference type="NCBI Taxonomy" id="402385"/>
    <lineage>
        <taxon>Bacteria</taxon>
        <taxon>Pseudomonadati</taxon>
        <taxon>Pseudomonadota</taxon>
        <taxon>Gammaproteobacteria</taxon>
        <taxon>Oceanospirillales</taxon>
        <taxon>Halomonadaceae</taxon>
        <taxon>Kushneria</taxon>
    </lineage>
</organism>
<dbReference type="Proteomes" id="UP000199046">
    <property type="component" value="Unassembled WGS sequence"/>
</dbReference>
<sequence length="219" mass="24402">MIPIDWRLEWQRLRQARFSELSLEEGGSWPWLLQVAACAVVVVIVALGARWYLASPVADEVADARAEVETLKSQYATRAFQAANLPLLERRMQELDVRMETLLSMLPTDSEVPALLDDISDAARGQNLEIDFVRLAPVEAHPFYVTQPLDIQVRGDYHRLASFVSRVAELPRIVTLHDFTLALADGDTGGALVLALQAETYRYEPEAQTDTASIKAVSP</sequence>
<dbReference type="InterPro" id="IPR014717">
    <property type="entry name" value="Transl_elong_EF1B/ribsomal_bS6"/>
</dbReference>
<dbReference type="Pfam" id="PF04350">
    <property type="entry name" value="PilO"/>
    <property type="match status" value="1"/>
</dbReference>
<dbReference type="EMBL" id="FOLY01000002">
    <property type="protein sequence ID" value="SFC29533.1"/>
    <property type="molecule type" value="Genomic_DNA"/>
</dbReference>
<keyword evidence="3" id="KW-1185">Reference proteome</keyword>
<feature type="transmembrane region" description="Helical" evidence="1">
    <location>
        <begin position="31"/>
        <end position="53"/>
    </location>
</feature>
<dbReference type="InterPro" id="IPR007445">
    <property type="entry name" value="PilO"/>
</dbReference>
<dbReference type="GO" id="GO:0043683">
    <property type="term" value="P:type IV pilus assembly"/>
    <property type="evidence" value="ECO:0007669"/>
    <property type="project" value="InterPro"/>
</dbReference>
<dbReference type="Gene3D" id="3.30.70.60">
    <property type="match status" value="1"/>
</dbReference>
<name>A0A1I1I729_9GAMM</name>